<evidence type="ECO:0000313" key="5">
    <source>
        <dbReference type="Proteomes" id="UP001216579"/>
    </source>
</evidence>
<feature type="domain" description="Transposase IS4 N-terminal" evidence="2">
    <location>
        <begin position="19"/>
        <end position="116"/>
    </location>
</feature>
<reference evidence="3 5" key="1">
    <citation type="submission" date="2023-03" db="EMBL/GenBank/DDBJ databases">
        <title>Draft genome sequence of Streptomyces sp. RB6PN23 isolated from peat swamp forest in Thailand.</title>
        <authorList>
            <person name="Klaysubun C."/>
            <person name="Duangmal K."/>
        </authorList>
    </citation>
    <scope>NUCLEOTIDE SEQUENCE [LARGE SCALE GENOMIC DNA]</scope>
    <source>
        <strain evidence="3 5">RB6PN23</strain>
    </source>
</reference>
<dbReference type="PANTHER" id="PTHR37529:SF1">
    <property type="entry name" value="TRANSPOSASE INSG FOR INSERTION SEQUENCE ELEMENT IS4-RELATED"/>
    <property type="match status" value="1"/>
</dbReference>
<evidence type="ECO:0000259" key="1">
    <source>
        <dbReference type="Pfam" id="PF01609"/>
    </source>
</evidence>
<proteinExistence type="predicted"/>
<dbReference type="InterPro" id="IPR047952">
    <property type="entry name" value="Transpos_IS4"/>
</dbReference>
<accession>A0ABT5ZE80</accession>
<protein>
    <submittedName>
        <fullName evidence="3">IS4 family transposase</fullName>
    </submittedName>
</protein>
<feature type="domain" description="Transposase IS4-like" evidence="1">
    <location>
        <begin position="137"/>
        <end position="352"/>
    </location>
</feature>
<dbReference type="InterPro" id="IPR012337">
    <property type="entry name" value="RNaseH-like_sf"/>
</dbReference>
<name>A0ABT5ZE80_9ACTN</name>
<dbReference type="NCBIfam" id="NF033592">
    <property type="entry name" value="transpos_IS4_1"/>
    <property type="match status" value="1"/>
</dbReference>
<gene>
    <name evidence="3" type="ORF">P3G67_02580</name>
    <name evidence="4" type="ORF">P3G67_25405</name>
</gene>
<evidence type="ECO:0000259" key="2">
    <source>
        <dbReference type="Pfam" id="PF13006"/>
    </source>
</evidence>
<sequence>MPRPGQVKSSATERLSDRIALGVLTRAFPPELVDEVIAECGRVEQRRRLLPARVVLYFVLAMCLFSGQGYEEVARLLTCGLQDERRWEGTWRVPSTGAIGRARLRLGSEPLKVLFARVCRPVATEATVGAWYRRWRLVAVDGTTFDVPDTEANDAYFGRPGSSRGQKRGAFPQARVAALVECGTHAVFAAEAGPLAVHETALARCLFDHLAAGMLVLADRGFVGFDLWRAATATGADLLWRVKNSAVLPVVRTLGDGSYLSQIVAARDKNRRADPITVRVIEYTLGPAADGTVYRLITTILDPKAAPAAELAALYAQRWEIETTLDEIKTHQGGPRLVLRSQHPTGVEQEIFAFLLIHHALRDLMHQAARDEGCDPDRISFTRTLRVVRRHVTGQAALSPLPTRPGTDPEPV</sequence>
<dbReference type="EMBL" id="JARJBC010000018">
    <property type="protein sequence ID" value="MDF3292510.1"/>
    <property type="molecule type" value="Genomic_DNA"/>
</dbReference>
<organism evidence="3 5">
    <name type="scientific">Streptomyces silvisoli</name>
    <dbReference type="NCBI Taxonomy" id="3034235"/>
    <lineage>
        <taxon>Bacteria</taxon>
        <taxon>Bacillati</taxon>
        <taxon>Actinomycetota</taxon>
        <taxon>Actinomycetes</taxon>
        <taxon>Kitasatosporales</taxon>
        <taxon>Streptomycetaceae</taxon>
        <taxon>Streptomyces</taxon>
    </lineage>
</organism>
<dbReference type="SUPFAM" id="SSF53098">
    <property type="entry name" value="Ribonuclease H-like"/>
    <property type="match status" value="1"/>
</dbReference>
<dbReference type="Pfam" id="PF13006">
    <property type="entry name" value="Nterm_IS4"/>
    <property type="match status" value="1"/>
</dbReference>
<dbReference type="PANTHER" id="PTHR37529">
    <property type="entry name" value="TRANSPOSASE INSG FOR INSERTION SEQUENCE ELEMENT IS4-RELATED"/>
    <property type="match status" value="1"/>
</dbReference>
<evidence type="ECO:0000313" key="3">
    <source>
        <dbReference type="EMBL" id="MDF3288133.1"/>
    </source>
</evidence>
<evidence type="ECO:0000313" key="4">
    <source>
        <dbReference type="EMBL" id="MDF3292510.1"/>
    </source>
</evidence>
<dbReference type="Proteomes" id="UP001216579">
    <property type="component" value="Unassembled WGS sequence"/>
</dbReference>
<dbReference type="InterPro" id="IPR024473">
    <property type="entry name" value="Transposases_IS4_N"/>
</dbReference>
<comment type="caution">
    <text evidence="3">The sequence shown here is derived from an EMBL/GenBank/DDBJ whole genome shotgun (WGS) entry which is preliminary data.</text>
</comment>
<dbReference type="RefSeq" id="WP_276091975.1">
    <property type="nucleotide sequence ID" value="NZ_JARJBC010000001.1"/>
</dbReference>
<dbReference type="Pfam" id="PF01609">
    <property type="entry name" value="DDE_Tnp_1"/>
    <property type="match status" value="1"/>
</dbReference>
<keyword evidence="5" id="KW-1185">Reference proteome</keyword>
<dbReference type="InterPro" id="IPR002559">
    <property type="entry name" value="Transposase_11"/>
</dbReference>
<dbReference type="EMBL" id="JARJBC010000001">
    <property type="protein sequence ID" value="MDF3288133.1"/>
    <property type="molecule type" value="Genomic_DNA"/>
</dbReference>